<gene>
    <name evidence="1" type="ORF">GCM10022267_90500</name>
</gene>
<comment type="caution">
    <text evidence="1">The sequence shown here is derived from an EMBL/GenBank/DDBJ whole genome shotgun (WGS) entry which is preliminary data.</text>
</comment>
<dbReference type="Proteomes" id="UP001500711">
    <property type="component" value="Unassembled WGS sequence"/>
</dbReference>
<dbReference type="RefSeq" id="WP_346137309.1">
    <property type="nucleotide sequence ID" value="NZ_BAABBE010000084.1"/>
</dbReference>
<evidence type="ECO:0000313" key="1">
    <source>
        <dbReference type="EMBL" id="GAA3689718.1"/>
    </source>
</evidence>
<sequence>MQPRRHRLRKPARLDSTRAWVRSGARVTVKTYAKWYGVDRYTAYEELTAIGFPLPATASQWARRPPVPREERRPVDESDDPDWVWVDGRRMFVVGYTAGGAPFGCWEDELDDGQFTAWHD</sequence>
<evidence type="ECO:0000313" key="2">
    <source>
        <dbReference type="Proteomes" id="UP001500711"/>
    </source>
</evidence>
<accession>A0ABP7CFP2</accession>
<organism evidence="1 2">
    <name type="scientific">Lentzea roselyniae</name>
    <dbReference type="NCBI Taxonomy" id="531940"/>
    <lineage>
        <taxon>Bacteria</taxon>
        <taxon>Bacillati</taxon>
        <taxon>Actinomycetota</taxon>
        <taxon>Actinomycetes</taxon>
        <taxon>Pseudonocardiales</taxon>
        <taxon>Pseudonocardiaceae</taxon>
        <taxon>Lentzea</taxon>
    </lineage>
</organism>
<protein>
    <submittedName>
        <fullName evidence="1">Uncharacterized protein</fullName>
    </submittedName>
</protein>
<name>A0ABP7CFP2_9PSEU</name>
<reference evidence="2" key="1">
    <citation type="journal article" date="2019" name="Int. J. Syst. Evol. Microbiol.">
        <title>The Global Catalogue of Microorganisms (GCM) 10K type strain sequencing project: providing services to taxonomists for standard genome sequencing and annotation.</title>
        <authorList>
            <consortium name="The Broad Institute Genomics Platform"/>
            <consortium name="The Broad Institute Genome Sequencing Center for Infectious Disease"/>
            <person name="Wu L."/>
            <person name="Ma J."/>
        </authorList>
    </citation>
    <scope>NUCLEOTIDE SEQUENCE [LARGE SCALE GENOMIC DNA]</scope>
    <source>
        <strain evidence="2">JCM 17494</strain>
    </source>
</reference>
<proteinExistence type="predicted"/>
<keyword evidence="2" id="KW-1185">Reference proteome</keyword>
<dbReference type="EMBL" id="BAABBE010000084">
    <property type="protein sequence ID" value="GAA3689718.1"/>
    <property type="molecule type" value="Genomic_DNA"/>
</dbReference>